<keyword evidence="2 6" id="KW-0547">Nucleotide-binding</keyword>
<evidence type="ECO:0000256" key="5">
    <source>
        <dbReference type="ARBA" id="ARBA00023134"/>
    </source>
</evidence>
<keyword evidence="4 6" id="KW-0173">Coenzyme A biosynthesis</keyword>
<dbReference type="GeneID" id="36835144"/>
<dbReference type="InterPro" id="IPR007164">
    <property type="entry name" value="GTP-dep_dephospho-CoA_kin"/>
</dbReference>
<keyword evidence="3 6" id="KW-0418">Kinase</keyword>
<dbReference type="GO" id="GO:0015937">
    <property type="term" value="P:coenzyme A biosynthetic process"/>
    <property type="evidence" value="ECO:0007669"/>
    <property type="project" value="UniProtKB-UniRule"/>
</dbReference>
<name>A0A2U9IU05_9CREN</name>
<organism evidence="7 8">
    <name type="scientific">Metallosphaera hakonensis JCM 8857 = DSM 7519</name>
    <dbReference type="NCBI Taxonomy" id="1293036"/>
    <lineage>
        <taxon>Archaea</taxon>
        <taxon>Thermoproteota</taxon>
        <taxon>Thermoprotei</taxon>
        <taxon>Sulfolobales</taxon>
        <taxon>Sulfolobaceae</taxon>
        <taxon>Metallosphaera</taxon>
    </lineage>
</organism>
<comment type="function">
    <text evidence="6">Catalyzes the GTP-dependent phosphorylation of the 3'-hydroxyl group of dephosphocoenzyme A to form coenzyme A (CoA).</text>
</comment>
<evidence type="ECO:0000256" key="3">
    <source>
        <dbReference type="ARBA" id="ARBA00022777"/>
    </source>
</evidence>
<feature type="binding site" evidence="6">
    <location>
        <position position="71"/>
    </location>
    <ligand>
        <name>GTP</name>
        <dbReference type="ChEBI" id="CHEBI:37565"/>
    </ligand>
</feature>
<comment type="caution">
    <text evidence="6">Lacks conserved residue(s) required for the propagation of feature annotation.</text>
</comment>
<sequence length="173" mass="19208">MEVRDKREVDLCFKPSRGVRKELSRPYGILFSDTAKLISYLSNFNRIVTVGDVVTNSVISAKLTPFLTVVDGKTKRSISVTPHSIGKTIVNEPGLLRLSTMLKIKEIMEGDSPTSVFIVGEDDMIVIPAIIYGRKGDVVVYGQPNAGAVCLENWEGSKWRVMDILSKFVVERC</sequence>
<dbReference type="RefSeq" id="WP_054836083.1">
    <property type="nucleotide sequence ID" value="NZ_BBBA01000001.1"/>
</dbReference>
<evidence type="ECO:0000256" key="1">
    <source>
        <dbReference type="ARBA" id="ARBA00022679"/>
    </source>
</evidence>
<dbReference type="PANTHER" id="PTHR40732">
    <property type="entry name" value="UPF0218 PROTEIN TK1697"/>
    <property type="match status" value="1"/>
</dbReference>
<dbReference type="GO" id="GO:0005525">
    <property type="term" value="F:GTP binding"/>
    <property type="evidence" value="ECO:0007669"/>
    <property type="project" value="UniProtKB-UniRule"/>
</dbReference>
<dbReference type="GO" id="GO:0016301">
    <property type="term" value="F:kinase activity"/>
    <property type="evidence" value="ECO:0007669"/>
    <property type="project" value="UniProtKB-UniRule"/>
</dbReference>
<accession>A0A2U9IU05</accession>
<keyword evidence="5 6" id="KW-0342">GTP-binding</keyword>
<protein>
    <recommendedName>
        <fullName evidence="6">GTP-dependent dephospho-CoA kinase</fullName>
        <ecNumber evidence="6">2.7.1.237</ecNumber>
    </recommendedName>
    <alternativeName>
        <fullName evidence="6">Dephospho-coenzyme A kinase</fullName>
        <shortName evidence="6">DPCK</shortName>
    </alternativeName>
</protein>
<dbReference type="PIRSF" id="PIRSF006533">
    <property type="entry name" value="UCP006533"/>
    <property type="match status" value="1"/>
</dbReference>
<dbReference type="AlphaFoldDB" id="A0A2U9IU05"/>
<feature type="binding site" evidence="6">
    <location>
        <position position="54"/>
    </location>
    <ligand>
        <name>GTP</name>
        <dbReference type="ChEBI" id="CHEBI:37565"/>
    </ligand>
</feature>
<evidence type="ECO:0000256" key="6">
    <source>
        <dbReference type="HAMAP-Rule" id="MF_00590"/>
    </source>
</evidence>
<evidence type="ECO:0000256" key="2">
    <source>
        <dbReference type="ARBA" id="ARBA00022741"/>
    </source>
</evidence>
<dbReference type="KEGG" id="mhk:DFR87_07340"/>
<dbReference type="OrthoDB" id="15447at2157"/>
<comment type="similarity">
    <text evidence="6">Belongs to the GTP-dependent DPCK family.</text>
</comment>
<dbReference type="HAMAP" id="MF_00590">
    <property type="entry name" value="Dephospho_CoA_kinase_GTP_dep"/>
    <property type="match status" value="1"/>
</dbReference>
<gene>
    <name evidence="7" type="ORF">DFR87_07340</name>
</gene>
<evidence type="ECO:0000256" key="4">
    <source>
        <dbReference type="ARBA" id="ARBA00022993"/>
    </source>
</evidence>
<feature type="binding site" evidence="6">
    <location>
        <position position="73"/>
    </location>
    <ligand>
        <name>GTP</name>
        <dbReference type="ChEBI" id="CHEBI:37565"/>
    </ligand>
</feature>
<keyword evidence="8" id="KW-1185">Reference proteome</keyword>
<dbReference type="PANTHER" id="PTHR40732:SF1">
    <property type="entry name" value="GTP-DEPENDENT DEPHOSPHO-COA KINASE"/>
    <property type="match status" value="1"/>
</dbReference>
<dbReference type="STRING" id="1293036.GCA_001315825_00280"/>
<dbReference type="UniPathway" id="UPA00241"/>
<evidence type="ECO:0000313" key="8">
    <source>
        <dbReference type="Proteomes" id="UP000247586"/>
    </source>
</evidence>
<evidence type="ECO:0000313" key="7">
    <source>
        <dbReference type="EMBL" id="AWR99529.1"/>
    </source>
</evidence>
<dbReference type="Pfam" id="PF04019">
    <property type="entry name" value="DUF359"/>
    <property type="match status" value="1"/>
</dbReference>
<feature type="binding site" evidence="6">
    <location>
        <position position="122"/>
    </location>
    <ligand>
        <name>GTP</name>
        <dbReference type="ChEBI" id="CHEBI:37565"/>
    </ligand>
</feature>
<comment type="pathway">
    <text evidence="6">Cofactor biosynthesis; coenzyme A biosynthesis.</text>
</comment>
<feature type="binding site" evidence="6">
    <location>
        <position position="52"/>
    </location>
    <ligand>
        <name>GTP</name>
        <dbReference type="ChEBI" id="CHEBI:37565"/>
    </ligand>
</feature>
<comment type="catalytic activity">
    <reaction evidence="6">
        <text>3'-dephospho-CoA + GTP = GDP + CoA + H(+)</text>
        <dbReference type="Rhea" id="RHEA:61156"/>
        <dbReference type="ChEBI" id="CHEBI:15378"/>
        <dbReference type="ChEBI" id="CHEBI:37565"/>
        <dbReference type="ChEBI" id="CHEBI:57287"/>
        <dbReference type="ChEBI" id="CHEBI:57328"/>
        <dbReference type="ChEBI" id="CHEBI:58189"/>
        <dbReference type="EC" id="2.7.1.237"/>
    </reaction>
</comment>
<feature type="binding site" evidence="6">
    <location>
        <position position="53"/>
    </location>
    <ligand>
        <name>GTP</name>
        <dbReference type="ChEBI" id="CHEBI:37565"/>
    </ligand>
</feature>
<proteinExistence type="inferred from homology"/>
<dbReference type="EMBL" id="CP029287">
    <property type="protein sequence ID" value="AWR99529.1"/>
    <property type="molecule type" value="Genomic_DNA"/>
</dbReference>
<reference evidence="7" key="1">
    <citation type="submission" date="2018-05" db="EMBL/GenBank/DDBJ databases">
        <title>Complete Genome Sequences of Extremely Thermoacidophilic, Metal-Mobilizing Type-Strain Members of the Archaeal Family Sulfolobaceae: Acidianus brierleyi DSM-1651T, Acidianus sulfidivorans DSM-18786T, Metallosphaera hakonensis DSM-7519T, and Metallosphaera prunae DSM-10039T.</title>
        <authorList>
            <person name="Counts J.A."/>
            <person name="Kelly R.M."/>
        </authorList>
    </citation>
    <scope>NUCLEOTIDE SEQUENCE [LARGE SCALE GENOMIC DNA]</scope>
    <source>
        <strain evidence="7">HO1-1</strain>
    </source>
</reference>
<dbReference type="Proteomes" id="UP000247586">
    <property type="component" value="Chromosome"/>
</dbReference>
<keyword evidence="1 6" id="KW-0808">Transferase</keyword>
<dbReference type="EC" id="2.7.1.237" evidence="6"/>